<accession>A0AAP0RLY9</accession>
<sequence>MNEIVLHPRASCINPGVILGVKKWTFYQILPIGPLPSVLNQFQFPTLLIAENLSLMEGLIPFIYRVIVRYRTGGQPSMAESWFTEQSSAPYMRLAGDSGRYERPDTQPFLPAECVSSSSSVMGPPSSSQLIASEGTQFPLCLSTSRHALS</sequence>
<dbReference type="AlphaFoldDB" id="A0AAP0RLY9"/>
<dbReference type="PANTHER" id="PTHR34670">
    <property type="entry name" value="EXPRESSED PROTEIN"/>
    <property type="match status" value="1"/>
</dbReference>
<protein>
    <submittedName>
        <fullName evidence="1">Uncharacterized protein</fullName>
    </submittedName>
</protein>
<reference evidence="1 2" key="1">
    <citation type="journal article" date="2024" name="Plant J.">
        <title>Genome sequences and population genomics reveal climatic adaptation and genomic divergence between two closely related sweetgum species.</title>
        <authorList>
            <person name="Xu W.Q."/>
            <person name="Ren C.Q."/>
            <person name="Zhang X.Y."/>
            <person name="Comes H.P."/>
            <person name="Liu X.H."/>
            <person name="Li Y.G."/>
            <person name="Kettle C.J."/>
            <person name="Jalonen R."/>
            <person name="Gaisberger H."/>
            <person name="Ma Y.Z."/>
            <person name="Qiu Y.X."/>
        </authorList>
    </citation>
    <scope>NUCLEOTIDE SEQUENCE [LARGE SCALE GENOMIC DNA]</scope>
    <source>
        <strain evidence="1">Hangzhou</strain>
    </source>
</reference>
<name>A0AAP0RLY9_LIQFO</name>
<dbReference type="Proteomes" id="UP001415857">
    <property type="component" value="Unassembled WGS sequence"/>
</dbReference>
<evidence type="ECO:0000313" key="2">
    <source>
        <dbReference type="Proteomes" id="UP001415857"/>
    </source>
</evidence>
<gene>
    <name evidence="1" type="ORF">L1049_013783</name>
</gene>
<organism evidence="1 2">
    <name type="scientific">Liquidambar formosana</name>
    <name type="common">Formosan gum</name>
    <dbReference type="NCBI Taxonomy" id="63359"/>
    <lineage>
        <taxon>Eukaryota</taxon>
        <taxon>Viridiplantae</taxon>
        <taxon>Streptophyta</taxon>
        <taxon>Embryophyta</taxon>
        <taxon>Tracheophyta</taxon>
        <taxon>Spermatophyta</taxon>
        <taxon>Magnoliopsida</taxon>
        <taxon>eudicotyledons</taxon>
        <taxon>Gunneridae</taxon>
        <taxon>Pentapetalae</taxon>
        <taxon>Saxifragales</taxon>
        <taxon>Altingiaceae</taxon>
        <taxon>Liquidambar</taxon>
    </lineage>
</organism>
<evidence type="ECO:0000313" key="1">
    <source>
        <dbReference type="EMBL" id="KAK9280098.1"/>
    </source>
</evidence>
<comment type="caution">
    <text evidence="1">The sequence shown here is derived from an EMBL/GenBank/DDBJ whole genome shotgun (WGS) entry which is preliminary data.</text>
</comment>
<proteinExistence type="predicted"/>
<dbReference type="EMBL" id="JBBPBK010000008">
    <property type="protein sequence ID" value="KAK9280098.1"/>
    <property type="molecule type" value="Genomic_DNA"/>
</dbReference>
<dbReference type="PANTHER" id="PTHR34670:SF8">
    <property type="entry name" value="EXPRESSED PROTEIN"/>
    <property type="match status" value="1"/>
</dbReference>
<keyword evidence="2" id="KW-1185">Reference proteome</keyword>